<reference evidence="4" key="1">
    <citation type="journal article" date="2017" name="Appl. Environ. Microbiol.">
        <title>Molecular characterization of an Endozoicomonas-like organism causing infection in king scallop Pecten maximus L.</title>
        <authorList>
            <person name="Cano I."/>
            <person name="van Aerle R."/>
            <person name="Ross S."/>
            <person name="Verner-Jeffreys D.W."/>
            <person name="Paley R.K."/>
            <person name="Rimmer G."/>
            <person name="Ryder D."/>
            <person name="Hooper P."/>
            <person name="Stone D."/>
            <person name="Feist S.W."/>
        </authorList>
    </citation>
    <scope>NUCLEOTIDE SEQUENCE</scope>
</reference>
<accession>A0A2H9T7F3</accession>
<dbReference type="InterPro" id="IPR028978">
    <property type="entry name" value="Chorismate_lyase_/UTRA_dom_sf"/>
</dbReference>
<dbReference type="EMBL" id="NSIT01000094">
    <property type="protein sequence ID" value="PJE79119.1"/>
    <property type="molecule type" value="Genomic_DNA"/>
</dbReference>
<dbReference type="EC" id="4.1.3.40" evidence="4"/>
<dbReference type="SUPFAM" id="SSF64288">
    <property type="entry name" value="Chorismate lyase-like"/>
    <property type="match status" value="1"/>
</dbReference>
<proteinExistence type="inferred from homology"/>
<dbReference type="HAMAP" id="MF_01632">
    <property type="entry name" value="UbiC"/>
    <property type="match status" value="1"/>
</dbReference>
<dbReference type="GO" id="GO:0005829">
    <property type="term" value="C:cytosol"/>
    <property type="evidence" value="ECO:0007669"/>
    <property type="project" value="TreeGrafter"/>
</dbReference>
<dbReference type="InterPro" id="IPR007440">
    <property type="entry name" value="Chorismate--pyruvate_lyase"/>
</dbReference>
<comment type="caution">
    <text evidence="4">The sequence shown here is derived from an EMBL/GenBank/DDBJ whole genome shotgun (WGS) entry which is preliminary data.</text>
</comment>
<evidence type="ECO:0000256" key="1">
    <source>
        <dbReference type="ARBA" id="ARBA00022490"/>
    </source>
</evidence>
<organism evidence="4">
    <name type="scientific">invertebrate metagenome</name>
    <dbReference type="NCBI Taxonomy" id="1711999"/>
    <lineage>
        <taxon>unclassified sequences</taxon>
        <taxon>metagenomes</taxon>
        <taxon>organismal metagenomes</taxon>
    </lineage>
</organism>
<protein>
    <submittedName>
        <fullName evidence="4">Chorismate pyruvate-lyase</fullName>
        <ecNumber evidence="4">4.1.3.40</ecNumber>
    </submittedName>
</protein>
<dbReference type="PANTHER" id="PTHR38683:SF1">
    <property type="entry name" value="CHORISMATE PYRUVATE-LYASE"/>
    <property type="match status" value="1"/>
</dbReference>
<name>A0A2H9T7F3_9ZZZZ</name>
<dbReference type="Pfam" id="PF04345">
    <property type="entry name" value="Chor_lyase"/>
    <property type="match status" value="1"/>
</dbReference>
<dbReference type="PANTHER" id="PTHR38683">
    <property type="entry name" value="CHORISMATE PYRUVATE-LYASE"/>
    <property type="match status" value="1"/>
</dbReference>
<evidence type="ECO:0000313" key="4">
    <source>
        <dbReference type="EMBL" id="PJE79119.1"/>
    </source>
</evidence>
<evidence type="ECO:0000256" key="2">
    <source>
        <dbReference type="ARBA" id="ARBA00022688"/>
    </source>
</evidence>
<dbReference type="AlphaFoldDB" id="A0A2H9T7F3"/>
<keyword evidence="3 4" id="KW-0456">Lyase</keyword>
<dbReference type="Gene3D" id="3.40.1410.10">
    <property type="entry name" value="Chorismate lyase-like"/>
    <property type="match status" value="1"/>
</dbReference>
<evidence type="ECO:0000256" key="3">
    <source>
        <dbReference type="ARBA" id="ARBA00023239"/>
    </source>
</evidence>
<dbReference type="GO" id="GO:0006744">
    <property type="term" value="P:ubiquinone biosynthetic process"/>
    <property type="evidence" value="ECO:0007669"/>
    <property type="project" value="UniProtKB-KW"/>
</dbReference>
<keyword evidence="1" id="KW-0963">Cytoplasm</keyword>
<sequence length="184" mass="21079">MDLSGMQWRSLENCLTEIPLQWRLWLADIGSLTQRLIQTYNNSLRISVLKQVWEKPSGSEQQFLGQSCSQASVREVLIICKDRPRIFARSIFPRTSLGTTNAHLLTLGNTPLGHHLFLHNQSPREKIEVASITADNLNQITDTKIHSVLHNKHEKIWARRSLFCLNNKPISVCEFFLPTLLAHT</sequence>
<gene>
    <name evidence="4" type="primary">ubiC</name>
    <name evidence="4" type="ORF">CI610_01927</name>
</gene>
<dbReference type="GO" id="GO:0008813">
    <property type="term" value="F:chorismate lyase activity"/>
    <property type="evidence" value="ECO:0007669"/>
    <property type="project" value="UniProtKB-EC"/>
</dbReference>
<keyword evidence="2" id="KW-0831">Ubiquinone biosynthesis</keyword>
<keyword evidence="4" id="KW-0670">Pyruvate</keyword>